<evidence type="ECO:0000313" key="3">
    <source>
        <dbReference type="WBParaSite" id="BXY_0086300.1"/>
    </source>
</evidence>
<reference evidence="3" key="1">
    <citation type="submission" date="2016-11" db="UniProtKB">
        <authorList>
            <consortium name="WormBaseParasite"/>
        </authorList>
    </citation>
    <scope>IDENTIFICATION</scope>
</reference>
<proteinExistence type="predicted"/>
<dbReference type="Proteomes" id="UP000095284">
    <property type="component" value="Unplaced"/>
</dbReference>
<accession>A0A1I7RJI1</accession>
<organism evidence="2 3">
    <name type="scientific">Bursaphelenchus xylophilus</name>
    <name type="common">Pinewood nematode worm</name>
    <name type="synonym">Aphelenchoides xylophilus</name>
    <dbReference type="NCBI Taxonomy" id="6326"/>
    <lineage>
        <taxon>Eukaryota</taxon>
        <taxon>Metazoa</taxon>
        <taxon>Ecdysozoa</taxon>
        <taxon>Nematoda</taxon>
        <taxon>Chromadorea</taxon>
        <taxon>Rhabditida</taxon>
        <taxon>Tylenchina</taxon>
        <taxon>Tylenchomorpha</taxon>
        <taxon>Aphelenchoidea</taxon>
        <taxon>Aphelenchoididae</taxon>
        <taxon>Bursaphelenchus</taxon>
    </lineage>
</organism>
<sequence length="96" mass="10527">MERDLPLDQVHHCKSVCRENNAEASALELPFIALRRASKAGDLVGDCEASCCDKSTLFSQQSDSFLSSTHSNRSAVSDHATPPKYPIVITFNDDQT</sequence>
<evidence type="ECO:0000313" key="2">
    <source>
        <dbReference type="Proteomes" id="UP000095284"/>
    </source>
</evidence>
<feature type="region of interest" description="Disordered" evidence="1">
    <location>
        <begin position="67"/>
        <end position="96"/>
    </location>
</feature>
<name>A0A1I7RJI1_BURXY</name>
<dbReference type="WBParaSite" id="BXY_0086300.1">
    <property type="protein sequence ID" value="BXY_0086300.1"/>
    <property type="gene ID" value="BXY_0086300"/>
</dbReference>
<protein>
    <submittedName>
        <fullName evidence="3">Uncharacterized protein</fullName>
    </submittedName>
</protein>
<dbReference type="AlphaFoldDB" id="A0A1I7RJI1"/>
<evidence type="ECO:0000256" key="1">
    <source>
        <dbReference type="SAM" id="MobiDB-lite"/>
    </source>
</evidence>